<dbReference type="AlphaFoldDB" id="A0A7N0UI92"/>
<dbReference type="EnsemblPlants" id="Kaladp0068s0166.1.v1.1">
    <property type="protein sequence ID" value="Kaladp0068s0166.1.v1.1.CDS.1"/>
    <property type="gene ID" value="Kaladp0068s0166.v1.1"/>
</dbReference>
<dbReference type="InterPro" id="IPR027486">
    <property type="entry name" value="Ribosomal_uS10_dom"/>
</dbReference>
<keyword evidence="2" id="KW-0689">Ribosomal protein</keyword>
<dbReference type="Proteomes" id="UP000594263">
    <property type="component" value="Unplaced"/>
</dbReference>
<dbReference type="Gramene" id="Kaladp0068s0166.3.v1.1">
    <property type="protein sequence ID" value="Kaladp0068s0166.3.v1.1.CDS.1"/>
    <property type="gene ID" value="Kaladp0068s0166.v1.1"/>
</dbReference>
<reference evidence="5" key="1">
    <citation type="submission" date="2021-01" db="UniProtKB">
        <authorList>
            <consortium name="EnsemblPlants"/>
        </authorList>
    </citation>
    <scope>IDENTIFICATION</scope>
</reference>
<sequence>MALRQKIAVAAASSLVSRRVPLAAPSARCFSNASGEMEYDRGQVSGQIGMPVRRSLFTVLRSPHVDKKSREQFKTEVKQEFVVMKLESHQLDKKLFWLKRRKDFGTMEVKINVKTRFPQDRKDLFQTASKCK</sequence>
<evidence type="ECO:0000313" key="6">
    <source>
        <dbReference type="Proteomes" id="UP000594263"/>
    </source>
</evidence>
<dbReference type="GO" id="GO:0006412">
    <property type="term" value="P:translation"/>
    <property type="evidence" value="ECO:0007669"/>
    <property type="project" value="InterPro"/>
</dbReference>
<evidence type="ECO:0000256" key="2">
    <source>
        <dbReference type="ARBA" id="ARBA00022980"/>
    </source>
</evidence>
<dbReference type="SMART" id="SM01403">
    <property type="entry name" value="Ribosomal_S10"/>
    <property type="match status" value="1"/>
</dbReference>
<keyword evidence="3" id="KW-0687">Ribonucleoprotein</keyword>
<comment type="similarity">
    <text evidence="1">Belongs to the universal ribosomal protein uS10 family.</text>
</comment>
<protein>
    <recommendedName>
        <fullName evidence="4">Small ribosomal subunit protein uS10 domain-containing protein</fullName>
    </recommendedName>
</protein>
<dbReference type="InterPro" id="IPR001848">
    <property type="entry name" value="Ribosomal_uS10"/>
</dbReference>
<evidence type="ECO:0000313" key="5">
    <source>
        <dbReference type="EnsemblPlants" id="Kaladp0068s0166.1.v1.1.CDS.1"/>
    </source>
</evidence>
<dbReference type="SUPFAM" id="SSF54999">
    <property type="entry name" value="Ribosomal protein S10"/>
    <property type="match status" value="1"/>
</dbReference>
<proteinExistence type="inferred from homology"/>
<accession>A0A7N0UI92</accession>
<evidence type="ECO:0000259" key="4">
    <source>
        <dbReference type="SMART" id="SM01403"/>
    </source>
</evidence>
<dbReference type="EnsemblPlants" id="Kaladp0068s0166.2.v1.1">
    <property type="protein sequence ID" value="Kaladp0068s0166.2.v1.1.CDS.1"/>
    <property type="gene ID" value="Kaladp0068s0166.v1.1"/>
</dbReference>
<feature type="domain" description="Small ribosomal subunit protein uS10" evidence="4">
    <location>
        <begin position="29"/>
        <end position="112"/>
    </location>
</feature>
<dbReference type="EnsemblPlants" id="Kaladp0068s0166.3.v1.1">
    <property type="protein sequence ID" value="Kaladp0068s0166.3.v1.1.CDS.1"/>
    <property type="gene ID" value="Kaladp0068s0166.v1.1"/>
</dbReference>
<dbReference type="InterPro" id="IPR036838">
    <property type="entry name" value="Ribosomal_uS10_dom_sf"/>
</dbReference>
<dbReference type="Gramene" id="Kaladp0068s0166.2.v1.1">
    <property type="protein sequence ID" value="Kaladp0068s0166.2.v1.1.CDS.1"/>
    <property type="gene ID" value="Kaladp0068s0166.v1.1"/>
</dbReference>
<dbReference type="GO" id="GO:0005840">
    <property type="term" value="C:ribosome"/>
    <property type="evidence" value="ECO:0007669"/>
    <property type="project" value="UniProtKB-KW"/>
</dbReference>
<dbReference type="Gene3D" id="3.30.70.600">
    <property type="entry name" value="Ribosomal protein S10 domain"/>
    <property type="match status" value="1"/>
</dbReference>
<keyword evidence="6" id="KW-1185">Reference proteome</keyword>
<evidence type="ECO:0000256" key="1">
    <source>
        <dbReference type="ARBA" id="ARBA00007102"/>
    </source>
</evidence>
<evidence type="ECO:0000256" key="3">
    <source>
        <dbReference type="ARBA" id="ARBA00023274"/>
    </source>
</evidence>
<name>A0A7N0UI92_KALFE</name>
<organism evidence="5 6">
    <name type="scientific">Kalanchoe fedtschenkoi</name>
    <name type="common">Lavender scallops</name>
    <name type="synonym">South American air plant</name>
    <dbReference type="NCBI Taxonomy" id="63787"/>
    <lineage>
        <taxon>Eukaryota</taxon>
        <taxon>Viridiplantae</taxon>
        <taxon>Streptophyta</taxon>
        <taxon>Embryophyta</taxon>
        <taxon>Tracheophyta</taxon>
        <taxon>Spermatophyta</taxon>
        <taxon>Magnoliopsida</taxon>
        <taxon>eudicotyledons</taxon>
        <taxon>Gunneridae</taxon>
        <taxon>Pentapetalae</taxon>
        <taxon>Saxifragales</taxon>
        <taxon>Crassulaceae</taxon>
        <taxon>Kalanchoe</taxon>
    </lineage>
</organism>
<dbReference type="Pfam" id="PF00338">
    <property type="entry name" value="Ribosomal_S10"/>
    <property type="match status" value="1"/>
</dbReference>
<dbReference type="GO" id="GO:0003735">
    <property type="term" value="F:structural constituent of ribosome"/>
    <property type="evidence" value="ECO:0007669"/>
    <property type="project" value="InterPro"/>
</dbReference>
<dbReference type="Gramene" id="Kaladp0068s0166.1.v1.1">
    <property type="protein sequence ID" value="Kaladp0068s0166.1.v1.1.CDS.1"/>
    <property type="gene ID" value="Kaladp0068s0166.v1.1"/>
</dbReference>
<dbReference type="GO" id="GO:1990904">
    <property type="term" value="C:ribonucleoprotein complex"/>
    <property type="evidence" value="ECO:0007669"/>
    <property type="project" value="UniProtKB-KW"/>
</dbReference>
<dbReference type="PANTHER" id="PTHR11700">
    <property type="entry name" value="30S RIBOSOMAL PROTEIN S10 FAMILY MEMBER"/>
    <property type="match status" value="1"/>
</dbReference>